<dbReference type="EMBL" id="JAIWYP010000001">
    <property type="protein sequence ID" value="KAH3881550.1"/>
    <property type="molecule type" value="Genomic_DNA"/>
</dbReference>
<dbReference type="AlphaFoldDB" id="A0A9D4RWI9"/>
<reference evidence="2" key="2">
    <citation type="submission" date="2020-11" db="EMBL/GenBank/DDBJ databases">
        <authorList>
            <person name="McCartney M.A."/>
            <person name="Auch B."/>
            <person name="Kono T."/>
            <person name="Mallez S."/>
            <person name="Becker A."/>
            <person name="Gohl D.M."/>
            <person name="Silverstein K.A.T."/>
            <person name="Koren S."/>
            <person name="Bechman K.B."/>
            <person name="Herman A."/>
            <person name="Abrahante J.E."/>
            <person name="Garbe J."/>
        </authorList>
    </citation>
    <scope>NUCLEOTIDE SEQUENCE</scope>
    <source>
        <strain evidence="2">Duluth1</strain>
        <tissue evidence="2">Whole animal</tissue>
    </source>
</reference>
<evidence type="ECO:0000313" key="2">
    <source>
        <dbReference type="EMBL" id="KAH3881550.1"/>
    </source>
</evidence>
<accession>A0A9D4RWI9</accession>
<sequence>MMYWIPHVPLALLLVKVYQKGECISDGTIVSDAKEIENGDNTSAPLCKFSTWDRSKSYCDVQFHESDPVFVKFKMEIRGVSIVESSHTDVILPHHWVGTYSTENSNYLYLSWYIDYGVVSFSLLDARTLELDYLALDVIPDNQTENCRLIIGDNTSMINVAKALSEIVVTNNTEHRYQNMFLLSDKTSKS</sequence>
<gene>
    <name evidence="2" type="ORF">DPMN_005476</name>
</gene>
<organism evidence="2 3">
    <name type="scientific">Dreissena polymorpha</name>
    <name type="common">Zebra mussel</name>
    <name type="synonym">Mytilus polymorpha</name>
    <dbReference type="NCBI Taxonomy" id="45954"/>
    <lineage>
        <taxon>Eukaryota</taxon>
        <taxon>Metazoa</taxon>
        <taxon>Spiralia</taxon>
        <taxon>Lophotrochozoa</taxon>
        <taxon>Mollusca</taxon>
        <taxon>Bivalvia</taxon>
        <taxon>Autobranchia</taxon>
        <taxon>Heteroconchia</taxon>
        <taxon>Euheterodonta</taxon>
        <taxon>Imparidentia</taxon>
        <taxon>Neoheterodontei</taxon>
        <taxon>Myida</taxon>
        <taxon>Dreissenoidea</taxon>
        <taxon>Dreissenidae</taxon>
        <taxon>Dreissena</taxon>
    </lineage>
</organism>
<feature type="chain" id="PRO_5038560280" evidence="1">
    <location>
        <begin position="24"/>
        <end position="190"/>
    </location>
</feature>
<keyword evidence="3" id="KW-1185">Reference proteome</keyword>
<feature type="signal peptide" evidence="1">
    <location>
        <begin position="1"/>
        <end position="23"/>
    </location>
</feature>
<name>A0A9D4RWI9_DREPO</name>
<protein>
    <submittedName>
        <fullName evidence="2">Uncharacterized protein</fullName>
    </submittedName>
</protein>
<reference evidence="2" key="1">
    <citation type="journal article" date="2019" name="bioRxiv">
        <title>The Genome of the Zebra Mussel, Dreissena polymorpha: A Resource for Invasive Species Research.</title>
        <authorList>
            <person name="McCartney M.A."/>
            <person name="Auch B."/>
            <person name="Kono T."/>
            <person name="Mallez S."/>
            <person name="Zhang Y."/>
            <person name="Obille A."/>
            <person name="Becker A."/>
            <person name="Abrahante J.E."/>
            <person name="Garbe J."/>
            <person name="Badalamenti J.P."/>
            <person name="Herman A."/>
            <person name="Mangelson H."/>
            <person name="Liachko I."/>
            <person name="Sullivan S."/>
            <person name="Sone E.D."/>
            <person name="Koren S."/>
            <person name="Silverstein K.A.T."/>
            <person name="Beckman K.B."/>
            <person name="Gohl D.M."/>
        </authorList>
    </citation>
    <scope>NUCLEOTIDE SEQUENCE</scope>
    <source>
        <strain evidence="2">Duluth1</strain>
        <tissue evidence="2">Whole animal</tissue>
    </source>
</reference>
<dbReference type="Proteomes" id="UP000828390">
    <property type="component" value="Unassembled WGS sequence"/>
</dbReference>
<comment type="caution">
    <text evidence="2">The sequence shown here is derived from an EMBL/GenBank/DDBJ whole genome shotgun (WGS) entry which is preliminary data.</text>
</comment>
<proteinExistence type="predicted"/>
<evidence type="ECO:0000313" key="3">
    <source>
        <dbReference type="Proteomes" id="UP000828390"/>
    </source>
</evidence>
<keyword evidence="1" id="KW-0732">Signal</keyword>
<evidence type="ECO:0000256" key="1">
    <source>
        <dbReference type="SAM" id="SignalP"/>
    </source>
</evidence>